<dbReference type="CDD" id="cd00009">
    <property type="entry name" value="AAA"/>
    <property type="match status" value="1"/>
</dbReference>
<dbReference type="SMART" id="SM00382">
    <property type="entry name" value="AAA"/>
    <property type="match status" value="1"/>
</dbReference>
<accession>A0A832ZB75</accession>
<dbReference type="Proteomes" id="UP000643554">
    <property type="component" value="Unassembled WGS sequence"/>
</dbReference>
<dbReference type="InterPro" id="IPR027417">
    <property type="entry name" value="P-loop_NTPase"/>
</dbReference>
<comment type="similarity">
    <text evidence="1 7">Belongs to the activator 1 small subunits family. RfcS subfamily.</text>
</comment>
<dbReference type="SUPFAM" id="SSF48019">
    <property type="entry name" value="post-AAA+ oligomerization domain-like"/>
    <property type="match status" value="1"/>
</dbReference>
<evidence type="ECO:0000259" key="8">
    <source>
        <dbReference type="SMART" id="SM00382"/>
    </source>
</evidence>
<dbReference type="InterPro" id="IPR047854">
    <property type="entry name" value="RFC_lid"/>
</dbReference>
<feature type="domain" description="AAA+ ATPase" evidence="8">
    <location>
        <begin position="35"/>
        <end position="162"/>
    </location>
</feature>
<evidence type="ECO:0000256" key="7">
    <source>
        <dbReference type="HAMAP-Rule" id="MF_01509"/>
    </source>
</evidence>
<organism evidence="9 10">
    <name type="scientific">Methanothermococcus okinawensis</name>
    <dbReference type="NCBI Taxonomy" id="155863"/>
    <lineage>
        <taxon>Archaea</taxon>
        <taxon>Methanobacteriati</taxon>
        <taxon>Methanobacteriota</taxon>
        <taxon>Methanomada group</taxon>
        <taxon>Methanococci</taxon>
        <taxon>Methanococcales</taxon>
        <taxon>Methanococcaceae</taxon>
        <taxon>Methanothermococcus</taxon>
    </lineage>
</organism>
<dbReference type="GO" id="GO:0006261">
    <property type="term" value="P:DNA-templated DNA replication"/>
    <property type="evidence" value="ECO:0007669"/>
    <property type="project" value="TreeGrafter"/>
</dbReference>
<dbReference type="HAMAP" id="MF_01509">
    <property type="entry name" value="RfcS"/>
    <property type="match status" value="1"/>
</dbReference>
<dbReference type="FunFam" id="1.20.272.10:FF:000029">
    <property type="entry name" value="Replication factor C small subunit"/>
    <property type="match status" value="1"/>
</dbReference>
<dbReference type="FunFam" id="3.40.50.300:FF:000129">
    <property type="entry name" value="Replication factor C subunit 5"/>
    <property type="match status" value="1"/>
</dbReference>
<dbReference type="InterPro" id="IPR003959">
    <property type="entry name" value="ATPase_AAA_core"/>
</dbReference>
<dbReference type="AlphaFoldDB" id="A0A832ZB75"/>
<reference evidence="9" key="1">
    <citation type="journal article" date="2020" name="ISME J.">
        <title>Gammaproteobacteria mediating utilization of methyl-, sulfur- and petroleum organic compounds in deep ocean hydrothermal plumes.</title>
        <authorList>
            <person name="Zhou Z."/>
            <person name="Liu Y."/>
            <person name="Pan J."/>
            <person name="Cron B.R."/>
            <person name="Toner B.M."/>
            <person name="Anantharaman K."/>
            <person name="Breier J.A."/>
            <person name="Dick G.J."/>
            <person name="Li M."/>
        </authorList>
    </citation>
    <scope>NUCLEOTIDE SEQUENCE</scope>
    <source>
        <strain evidence="9">SZUA-1453</strain>
    </source>
</reference>
<comment type="function">
    <text evidence="7">Part of the RFC clamp loader complex which loads the PCNA sliding clamp onto DNA.</text>
</comment>
<evidence type="ECO:0000313" key="10">
    <source>
        <dbReference type="Proteomes" id="UP000643554"/>
    </source>
</evidence>
<comment type="subunit">
    <text evidence="7">Heteromultimer composed of small subunits (RfcS) and large subunits (RfcL).</text>
</comment>
<dbReference type="GO" id="GO:0005663">
    <property type="term" value="C:DNA replication factor C complex"/>
    <property type="evidence" value="ECO:0007669"/>
    <property type="project" value="InterPro"/>
</dbReference>
<dbReference type="EMBL" id="DQUI01000044">
    <property type="protein sequence ID" value="HIP84330.1"/>
    <property type="molecule type" value="Genomic_DNA"/>
</dbReference>
<dbReference type="Pfam" id="PF08542">
    <property type="entry name" value="Rep_fac_C"/>
    <property type="match status" value="1"/>
</dbReference>
<evidence type="ECO:0000256" key="1">
    <source>
        <dbReference type="ARBA" id="ARBA00009668"/>
    </source>
</evidence>
<evidence type="ECO:0000256" key="3">
    <source>
        <dbReference type="ARBA" id="ARBA00022705"/>
    </source>
</evidence>
<dbReference type="InterPro" id="IPR023748">
    <property type="entry name" value="Rep_factor-C_ssu_arc"/>
</dbReference>
<feature type="binding site" evidence="7">
    <location>
        <begin position="43"/>
        <end position="50"/>
    </location>
    <ligand>
        <name>ATP</name>
        <dbReference type="ChEBI" id="CHEBI:30616"/>
    </ligand>
</feature>
<evidence type="ECO:0000256" key="5">
    <source>
        <dbReference type="ARBA" id="ARBA00022840"/>
    </source>
</evidence>
<dbReference type="GO" id="GO:0005524">
    <property type="term" value="F:ATP binding"/>
    <property type="evidence" value="ECO:0007669"/>
    <property type="project" value="UniProtKB-UniRule"/>
</dbReference>
<dbReference type="Gene3D" id="3.40.50.300">
    <property type="entry name" value="P-loop containing nucleotide triphosphate hydrolases"/>
    <property type="match status" value="1"/>
</dbReference>
<evidence type="ECO:0000256" key="4">
    <source>
        <dbReference type="ARBA" id="ARBA00022741"/>
    </source>
</evidence>
<comment type="caution">
    <text evidence="9">The sequence shown here is derived from an EMBL/GenBank/DDBJ whole genome shotgun (WGS) entry which is preliminary data.</text>
</comment>
<evidence type="ECO:0000256" key="6">
    <source>
        <dbReference type="ARBA" id="ARBA00031749"/>
    </source>
</evidence>
<name>A0A832ZB75_9EURY</name>
<dbReference type="InterPro" id="IPR003593">
    <property type="entry name" value="AAA+_ATPase"/>
</dbReference>
<dbReference type="Gene3D" id="1.20.272.10">
    <property type="match status" value="1"/>
</dbReference>
<dbReference type="InterPro" id="IPR013748">
    <property type="entry name" value="Rep_factorC_C"/>
</dbReference>
<evidence type="ECO:0000313" key="9">
    <source>
        <dbReference type="EMBL" id="HIP84330.1"/>
    </source>
</evidence>
<keyword evidence="4 7" id="KW-0547">Nucleotide-binding</keyword>
<proteinExistence type="inferred from homology"/>
<dbReference type="SUPFAM" id="SSF52540">
    <property type="entry name" value="P-loop containing nucleoside triphosphate hydrolases"/>
    <property type="match status" value="1"/>
</dbReference>
<gene>
    <name evidence="7" type="primary">rfcS</name>
    <name evidence="9" type="ORF">EYH15_02435</name>
</gene>
<dbReference type="InterPro" id="IPR008921">
    <property type="entry name" value="DNA_pol3_clamp-load_cplx_C"/>
</dbReference>
<dbReference type="Gene3D" id="1.10.8.60">
    <property type="match status" value="1"/>
</dbReference>
<dbReference type="InterPro" id="IPR050238">
    <property type="entry name" value="DNA_Rep/Repair_Clamp_Loader"/>
</dbReference>
<dbReference type="GO" id="GO:0003677">
    <property type="term" value="F:DNA binding"/>
    <property type="evidence" value="ECO:0007669"/>
    <property type="project" value="InterPro"/>
</dbReference>
<dbReference type="GO" id="GO:0006281">
    <property type="term" value="P:DNA repair"/>
    <property type="evidence" value="ECO:0007669"/>
    <property type="project" value="TreeGrafter"/>
</dbReference>
<dbReference type="Pfam" id="PF25361">
    <property type="entry name" value="AAA_lid_RFC1"/>
    <property type="match status" value="1"/>
</dbReference>
<protein>
    <recommendedName>
        <fullName evidence="2 7">Replication factor C small subunit</fullName>
        <shortName evidence="7">RFC small subunit</shortName>
    </recommendedName>
    <alternativeName>
        <fullName evidence="6 7">Clamp loader small subunit</fullName>
    </alternativeName>
</protein>
<dbReference type="CDD" id="cd18140">
    <property type="entry name" value="HLD_clamp_RFC"/>
    <property type="match status" value="1"/>
</dbReference>
<keyword evidence="3 7" id="KW-0235">DNA replication</keyword>
<keyword evidence="5 7" id="KW-0067">ATP-binding</keyword>
<dbReference type="PANTHER" id="PTHR11669">
    <property type="entry name" value="REPLICATION FACTOR C / DNA POLYMERASE III GAMMA-TAU SUBUNIT"/>
    <property type="match status" value="1"/>
</dbReference>
<dbReference type="FunFam" id="1.10.8.60:FF:000012">
    <property type="entry name" value="Replication factor C subunit 4"/>
    <property type="match status" value="1"/>
</dbReference>
<dbReference type="Pfam" id="PF00004">
    <property type="entry name" value="AAA"/>
    <property type="match status" value="1"/>
</dbReference>
<dbReference type="GO" id="GO:0016887">
    <property type="term" value="F:ATP hydrolysis activity"/>
    <property type="evidence" value="ECO:0007669"/>
    <property type="project" value="InterPro"/>
</dbReference>
<dbReference type="PANTHER" id="PTHR11669:SF20">
    <property type="entry name" value="REPLICATION FACTOR C SUBUNIT 4"/>
    <property type="match status" value="1"/>
</dbReference>
<sequence>MDIPWVEKYRPKSLDEITGHEEIIKRLKNYVKKKSMPHLLFSGPPGVGKTTAALCLARELFGENWRDNFLELNSSDERGIDVIRTKVKDFARTKPIGGAPFKIIFLDESDALTSDAQNALRRIMEKYSDVCRFILSCNYPSRIIPPIQSRCAIFRFSPLKKEDIAKKIKEICEKEGLTIDEKGLDAIIYVSEGDLRKAINTLQTAATVSKHITDDVVYKVASRARPDEIRKMMNLALQGKFNEARDLLYNLMIDWGMSGEDVLVQMFREVGNLDIEERKKVAVLEAIGECDYRIVEGANERIQLSALLAKLGTLKDN</sequence>
<dbReference type="NCBIfam" id="NF001679">
    <property type="entry name" value="PRK00440.1"/>
    <property type="match status" value="1"/>
</dbReference>
<evidence type="ECO:0000256" key="2">
    <source>
        <dbReference type="ARBA" id="ARBA00014164"/>
    </source>
</evidence>
<dbReference type="GO" id="GO:0003689">
    <property type="term" value="F:DNA clamp loader activity"/>
    <property type="evidence" value="ECO:0007669"/>
    <property type="project" value="UniProtKB-UniRule"/>
</dbReference>